<organism evidence="1">
    <name type="scientific">marine sediment metagenome</name>
    <dbReference type="NCBI Taxonomy" id="412755"/>
    <lineage>
        <taxon>unclassified sequences</taxon>
        <taxon>metagenomes</taxon>
        <taxon>ecological metagenomes</taxon>
    </lineage>
</organism>
<evidence type="ECO:0000313" key="1">
    <source>
        <dbReference type="EMBL" id="GAH20696.1"/>
    </source>
</evidence>
<protein>
    <recommendedName>
        <fullName evidence="2">Methyltransferase domain-containing protein</fullName>
    </recommendedName>
</protein>
<comment type="caution">
    <text evidence="1">The sequence shown here is derived from an EMBL/GenBank/DDBJ whole genome shotgun (WGS) entry which is preliminary data.</text>
</comment>
<evidence type="ECO:0008006" key="2">
    <source>
        <dbReference type="Google" id="ProtNLM"/>
    </source>
</evidence>
<dbReference type="SUPFAM" id="SSF53335">
    <property type="entry name" value="S-adenosyl-L-methionine-dependent methyltransferases"/>
    <property type="match status" value="1"/>
</dbReference>
<proteinExistence type="predicted"/>
<dbReference type="EMBL" id="BARU01000440">
    <property type="protein sequence ID" value="GAH20696.1"/>
    <property type="molecule type" value="Genomic_DNA"/>
</dbReference>
<accession>X1DIH9</accession>
<dbReference type="InterPro" id="IPR029063">
    <property type="entry name" value="SAM-dependent_MTases_sf"/>
</dbReference>
<gene>
    <name evidence="1" type="ORF">S03H2_01491</name>
</gene>
<dbReference type="AlphaFoldDB" id="X1DIH9"/>
<dbReference type="Gene3D" id="3.40.50.150">
    <property type="entry name" value="Vaccinia Virus protein VP39"/>
    <property type="match status" value="1"/>
</dbReference>
<feature type="non-terminal residue" evidence="1">
    <location>
        <position position="44"/>
    </location>
</feature>
<sequence length="44" mass="4735">MNQGFLNPSEVLKQLKLKKDMIAADFGCGSGGWALPLAKKLEEG</sequence>
<reference evidence="1" key="1">
    <citation type="journal article" date="2014" name="Front. Microbiol.">
        <title>High frequency of phylogenetically diverse reductive dehalogenase-homologous genes in deep subseafloor sedimentary metagenomes.</title>
        <authorList>
            <person name="Kawai M."/>
            <person name="Futagami T."/>
            <person name="Toyoda A."/>
            <person name="Takaki Y."/>
            <person name="Nishi S."/>
            <person name="Hori S."/>
            <person name="Arai W."/>
            <person name="Tsubouchi T."/>
            <person name="Morono Y."/>
            <person name="Uchiyama I."/>
            <person name="Ito T."/>
            <person name="Fujiyama A."/>
            <person name="Inagaki F."/>
            <person name="Takami H."/>
        </authorList>
    </citation>
    <scope>NUCLEOTIDE SEQUENCE</scope>
    <source>
        <strain evidence="1">Expedition CK06-06</strain>
    </source>
</reference>
<name>X1DIH9_9ZZZZ</name>